<dbReference type="AlphaFoldDB" id="W7TQ71"/>
<proteinExistence type="predicted"/>
<dbReference type="Proteomes" id="UP000019335">
    <property type="component" value="Chromosome 5"/>
</dbReference>
<organism evidence="2 3">
    <name type="scientific">Nannochloropsis gaditana</name>
    <dbReference type="NCBI Taxonomy" id="72520"/>
    <lineage>
        <taxon>Eukaryota</taxon>
        <taxon>Sar</taxon>
        <taxon>Stramenopiles</taxon>
        <taxon>Ochrophyta</taxon>
        <taxon>Eustigmatophyceae</taxon>
        <taxon>Eustigmatales</taxon>
        <taxon>Monodopsidaceae</taxon>
        <taxon>Nannochloropsis</taxon>
    </lineage>
</organism>
<evidence type="ECO:0000256" key="1">
    <source>
        <dbReference type="SAM" id="MobiDB-lite"/>
    </source>
</evidence>
<dbReference type="EMBL" id="AZIL01000352">
    <property type="protein sequence ID" value="EWM28212.1"/>
    <property type="molecule type" value="Genomic_DNA"/>
</dbReference>
<feature type="compositionally biased region" description="Low complexity" evidence="1">
    <location>
        <begin position="192"/>
        <end position="206"/>
    </location>
</feature>
<comment type="caution">
    <text evidence="2">The sequence shown here is derived from an EMBL/GenBank/DDBJ whole genome shotgun (WGS) entry which is preliminary data.</text>
</comment>
<keyword evidence="3" id="KW-1185">Reference proteome</keyword>
<name>W7TQ71_9STRA</name>
<feature type="region of interest" description="Disordered" evidence="1">
    <location>
        <begin position="306"/>
        <end position="361"/>
    </location>
</feature>
<evidence type="ECO:0000313" key="3">
    <source>
        <dbReference type="Proteomes" id="UP000019335"/>
    </source>
</evidence>
<accession>W7TQ71</accession>
<protein>
    <submittedName>
        <fullName evidence="2">Uncharacterized protein</fullName>
    </submittedName>
</protein>
<evidence type="ECO:0000313" key="2">
    <source>
        <dbReference type="EMBL" id="EWM28212.1"/>
    </source>
</evidence>
<sequence length="361" mass="39203">MPYVRSNWEGLTKFNGGHKFEVGHVHSFNEVKLARPLQAGPKGCFLHVTMEKDARVSYMEMVTSAREVEMYVLKGGHGASGEYSKVGGQRGRPAVDHPYKYHYKFTSSDLPDVPVALVQLRLTPHEEDAREVYLFRLSVLVGEANSRHRSNISRGIGGLQDALTVSGNGKYLSGHSSTNTSMVPMSTGRRNSSSQGPQQGQYGSSGVVATRNNENQVVPAGSGAEGAVVADALNDVMGKMLTVVSRKTKGYVGSTYKKTEDKISARMKSIEAKISGFEEVVGQNLERRLLDLEHVMATLNERISPKLSPLAPEGKKQGQSLAAPGKRDSDRSDSVNCEGGVEESKDGHAPQMSRNQQPCEP</sequence>
<feature type="compositionally biased region" description="Polar residues" evidence="1">
    <location>
        <begin position="174"/>
        <end position="191"/>
    </location>
</feature>
<feature type="region of interest" description="Disordered" evidence="1">
    <location>
        <begin position="170"/>
        <end position="206"/>
    </location>
</feature>
<reference evidence="2 3" key="1">
    <citation type="journal article" date="2014" name="Mol. Plant">
        <title>Chromosome Scale Genome Assembly and Transcriptome Profiling of Nannochloropsis gaditana in Nitrogen Depletion.</title>
        <authorList>
            <person name="Corteggiani Carpinelli E."/>
            <person name="Telatin A."/>
            <person name="Vitulo N."/>
            <person name="Forcato C."/>
            <person name="D'Angelo M."/>
            <person name="Schiavon R."/>
            <person name="Vezzi A."/>
            <person name="Giacometti G.M."/>
            <person name="Morosinotto T."/>
            <person name="Valle G."/>
        </authorList>
    </citation>
    <scope>NUCLEOTIDE SEQUENCE [LARGE SCALE GENOMIC DNA]</scope>
    <source>
        <strain evidence="2 3">B-31</strain>
    </source>
</reference>
<gene>
    <name evidence="2" type="ORF">Naga_100004g75</name>
</gene>
<dbReference type="OrthoDB" id="10309272at2759"/>
<feature type="compositionally biased region" description="Polar residues" evidence="1">
    <location>
        <begin position="352"/>
        <end position="361"/>
    </location>
</feature>